<gene>
    <name evidence="1" type="ORF">MRATA1EN1_LOCUS17014</name>
</gene>
<dbReference type="Proteomes" id="UP001176941">
    <property type="component" value="Chromosome 27"/>
</dbReference>
<organism evidence="1 2">
    <name type="scientific">Rangifer tarandus platyrhynchus</name>
    <name type="common">Svalbard reindeer</name>
    <dbReference type="NCBI Taxonomy" id="3082113"/>
    <lineage>
        <taxon>Eukaryota</taxon>
        <taxon>Metazoa</taxon>
        <taxon>Chordata</taxon>
        <taxon>Craniata</taxon>
        <taxon>Vertebrata</taxon>
        <taxon>Euteleostomi</taxon>
        <taxon>Mammalia</taxon>
        <taxon>Eutheria</taxon>
        <taxon>Laurasiatheria</taxon>
        <taxon>Artiodactyla</taxon>
        <taxon>Ruminantia</taxon>
        <taxon>Pecora</taxon>
        <taxon>Cervidae</taxon>
        <taxon>Odocoileinae</taxon>
        <taxon>Rangifer</taxon>
    </lineage>
</organism>
<evidence type="ECO:0000313" key="2">
    <source>
        <dbReference type="Proteomes" id="UP001176941"/>
    </source>
</evidence>
<protein>
    <submittedName>
        <fullName evidence="1">Uncharacterized protein</fullName>
    </submittedName>
</protein>
<reference evidence="1" key="1">
    <citation type="submission" date="2023-04" db="EMBL/GenBank/DDBJ databases">
        <authorList>
            <consortium name="ELIXIR-Norway"/>
        </authorList>
    </citation>
    <scope>NUCLEOTIDE SEQUENCE [LARGE SCALE GENOMIC DNA]</scope>
</reference>
<name>A0ABN8Z2H4_RANTA</name>
<keyword evidence="2" id="KW-1185">Reference proteome</keyword>
<evidence type="ECO:0000313" key="1">
    <source>
        <dbReference type="EMBL" id="CAI9168052.1"/>
    </source>
</evidence>
<proteinExistence type="predicted"/>
<accession>A0ABN8Z2H4</accession>
<dbReference type="EMBL" id="OX459963">
    <property type="protein sequence ID" value="CAI9168052.1"/>
    <property type="molecule type" value="Genomic_DNA"/>
</dbReference>
<sequence>MSNIVFLVEGQQGARREKSNTSHLRIPELRSPSEQGSVCFALQPHLLSQDLTARLQTGRRKPLPWEVGPAPPLPSHSLLRGKESAAPLHLQARCISPRQTASPMTEWRTGRSCDVSCAEPGPSFPFPSPVTGLRVLVLLSRVSPCASRGGGVEVADGR</sequence>